<evidence type="ECO:0000313" key="3">
    <source>
        <dbReference type="Proteomes" id="UP000198931"/>
    </source>
</evidence>
<organism evidence="2 3">
    <name type="scientific">Halpernia frigidisoli</name>
    <dbReference type="NCBI Taxonomy" id="1125876"/>
    <lineage>
        <taxon>Bacteria</taxon>
        <taxon>Pseudomonadati</taxon>
        <taxon>Bacteroidota</taxon>
        <taxon>Flavobacteriia</taxon>
        <taxon>Flavobacteriales</taxon>
        <taxon>Weeksellaceae</taxon>
        <taxon>Chryseobacterium group</taxon>
        <taxon>Halpernia</taxon>
    </lineage>
</organism>
<keyword evidence="1" id="KW-0472">Membrane</keyword>
<dbReference type="Proteomes" id="UP000198931">
    <property type="component" value="Unassembled WGS sequence"/>
</dbReference>
<protein>
    <submittedName>
        <fullName evidence="2">Uncharacterized protein</fullName>
    </submittedName>
</protein>
<dbReference type="EMBL" id="FOQT01000003">
    <property type="protein sequence ID" value="SFI21686.1"/>
    <property type="molecule type" value="Genomic_DNA"/>
</dbReference>
<accession>A0A1I3GDW4</accession>
<gene>
    <name evidence="2" type="ORF">SAMN05443292_1796</name>
</gene>
<keyword evidence="3" id="KW-1185">Reference proteome</keyword>
<reference evidence="2 3" key="1">
    <citation type="submission" date="2016-10" db="EMBL/GenBank/DDBJ databases">
        <authorList>
            <person name="de Groot N.N."/>
        </authorList>
    </citation>
    <scope>NUCLEOTIDE SEQUENCE [LARGE SCALE GENOMIC DNA]</scope>
    <source>
        <strain evidence="2 3">DSM 26000</strain>
    </source>
</reference>
<dbReference type="AlphaFoldDB" id="A0A1I3GDW4"/>
<evidence type="ECO:0000256" key="1">
    <source>
        <dbReference type="SAM" id="Phobius"/>
    </source>
</evidence>
<dbReference type="STRING" id="1125876.SAMN05443292_1796"/>
<feature type="transmembrane region" description="Helical" evidence="1">
    <location>
        <begin position="17"/>
        <end position="36"/>
    </location>
</feature>
<keyword evidence="1" id="KW-0812">Transmembrane</keyword>
<proteinExistence type="predicted"/>
<keyword evidence="1" id="KW-1133">Transmembrane helix</keyword>
<sequence length="46" mass="5504">MQSESSNKLKMPFFGNYVLNILINFILFGKIDLLYYEILIRIPFDM</sequence>
<evidence type="ECO:0000313" key="2">
    <source>
        <dbReference type="EMBL" id="SFI21686.1"/>
    </source>
</evidence>
<name>A0A1I3GDW4_9FLAO</name>